<dbReference type="Gene3D" id="1.10.1660.10">
    <property type="match status" value="1"/>
</dbReference>
<sequence length="145" mass="15263">MHTSELAAAAGVPVSTLRFYERRGLIDEPERSRAGYRRYAASTAARLRFIGRAKALGFTLADIAGFLELSDLGRPPEVPGLVAARIDDLDRRIADLQRVRTALAGIADRPPEAGGCPVIDALGSPDGATAERAAPEGGAERSLPG</sequence>
<keyword evidence="4" id="KW-0804">Transcription</keyword>
<dbReference type="PROSITE" id="PS50937">
    <property type="entry name" value="HTH_MERR_2"/>
    <property type="match status" value="1"/>
</dbReference>
<dbReference type="SMART" id="SM00422">
    <property type="entry name" value="HTH_MERR"/>
    <property type="match status" value="1"/>
</dbReference>
<dbReference type="EMBL" id="BAAAPW010000001">
    <property type="protein sequence ID" value="GAA2028890.1"/>
    <property type="molecule type" value="Genomic_DNA"/>
</dbReference>
<evidence type="ECO:0000256" key="2">
    <source>
        <dbReference type="ARBA" id="ARBA00023015"/>
    </source>
</evidence>
<keyword evidence="1" id="KW-0678">Repressor</keyword>
<evidence type="ECO:0000256" key="5">
    <source>
        <dbReference type="SAM" id="MobiDB-lite"/>
    </source>
</evidence>
<evidence type="ECO:0000256" key="1">
    <source>
        <dbReference type="ARBA" id="ARBA00022491"/>
    </source>
</evidence>
<dbReference type="RefSeq" id="WP_344370124.1">
    <property type="nucleotide sequence ID" value="NZ_BAAAPW010000001.1"/>
</dbReference>
<name>A0ABP5FL63_9MICO</name>
<dbReference type="Pfam" id="PF13411">
    <property type="entry name" value="MerR_1"/>
    <property type="match status" value="1"/>
</dbReference>
<feature type="region of interest" description="Disordered" evidence="5">
    <location>
        <begin position="114"/>
        <end position="145"/>
    </location>
</feature>
<keyword evidence="3" id="KW-0238">DNA-binding</keyword>
<dbReference type="PANTHER" id="PTHR30204:SF69">
    <property type="entry name" value="MERR-FAMILY TRANSCRIPTIONAL REGULATOR"/>
    <property type="match status" value="1"/>
</dbReference>
<accession>A0ABP5FL63</accession>
<dbReference type="PRINTS" id="PR00040">
    <property type="entry name" value="HTHMERR"/>
</dbReference>
<dbReference type="PANTHER" id="PTHR30204">
    <property type="entry name" value="REDOX-CYCLING DRUG-SENSING TRANSCRIPTIONAL ACTIVATOR SOXR"/>
    <property type="match status" value="1"/>
</dbReference>
<evidence type="ECO:0000256" key="4">
    <source>
        <dbReference type="ARBA" id="ARBA00023163"/>
    </source>
</evidence>
<comment type="caution">
    <text evidence="7">The sequence shown here is derived from an EMBL/GenBank/DDBJ whole genome shotgun (WGS) entry which is preliminary data.</text>
</comment>
<keyword evidence="8" id="KW-1185">Reference proteome</keyword>
<evidence type="ECO:0000313" key="8">
    <source>
        <dbReference type="Proteomes" id="UP001501196"/>
    </source>
</evidence>
<evidence type="ECO:0000313" key="7">
    <source>
        <dbReference type="EMBL" id="GAA2028890.1"/>
    </source>
</evidence>
<reference evidence="8" key="1">
    <citation type="journal article" date="2019" name="Int. J. Syst. Evol. Microbiol.">
        <title>The Global Catalogue of Microorganisms (GCM) 10K type strain sequencing project: providing services to taxonomists for standard genome sequencing and annotation.</title>
        <authorList>
            <consortium name="The Broad Institute Genomics Platform"/>
            <consortium name="The Broad Institute Genome Sequencing Center for Infectious Disease"/>
            <person name="Wu L."/>
            <person name="Ma J."/>
        </authorList>
    </citation>
    <scope>NUCLEOTIDE SEQUENCE [LARGE SCALE GENOMIC DNA]</scope>
    <source>
        <strain evidence="8">JCM 15672</strain>
    </source>
</reference>
<feature type="compositionally biased region" description="Low complexity" evidence="5">
    <location>
        <begin position="127"/>
        <end position="137"/>
    </location>
</feature>
<dbReference type="InterPro" id="IPR009061">
    <property type="entry name" value="DNA-bd_dom_put_sf"/>
</dbReference>
<dbReference type="InterPro" id="IPR047057">
    <property type="entry name" value="MerR_fam"/>
</dbReference>
<proteinExistence type="predicted"/>
<organism evidence="7 8">
    <name type="scientific">Agromyces tropicus</name>
    <dbReference type="NCBI Taxonomy" id="555371"/>
    <lineage>
        <taxon>Bacteria</taxon>
        <taxon>Bacillati</taxon>
        <taxon>Actinomycetota</taxon>
        <taxon>Actinomycetes</taxon>
        <taxon>Micrococcales</taxon>
        <taxon>Microbacteriaceae</taxon>
        <taxon>Agromyces</taxon>
    </lineage>
</organism>
<protein>
    <submittedName>
        <fullName evidence="7">Zn(2+)-responsive transcriptional regulator</fullName>
    </submittedName>
</protein>
<dbReference type="InterPro" id="IPR000551">
    <property type="entry name" value="MerR-type_HTH_dom"/>
</dbReference>
<dbReference type="SUPFAM" id="SSF46955">
    <property type="entry name" value="Putative DNA-binding domain"/>
    <property type="match status" value="1"/>
</dbReference>
<evidence type="ECO:0000256" key="3">
    <source>
        <dbReference type="ARBA" id="ARBA00023125"/>
    </source>
</evidence>
<feature type="domain" description="HTH merR-type" evidence="6">
    <location>
        <begin position="1"/>
        <end position="69"/>
    </location>
</feature>
<gene>
    <name evidence="7" type="primary">zntR</name>
    <name evidence="7" type="ORF">GCM10009819_10750</name>
</gene>
<keyword evidence="2" id="KW-0805">Transcription regulation</keyword>
<evidence type="ECO:0000259" key="6">
    <source>
        <dbReference type="PROSITE" id="PS50937"/>
    </source>
</evidence>
<dbReference type="Proteomes" id="UP001501196">
    <property type="component" value="Unassembled WGS sequence"/>
</dbReference>